<accession>M0PG44</accession>
<organism evidence="1 2">
    <name type="scientific">Halorubrum aidingense JCM 13560</name>
    <dbReference type="NCBI Taxonomy" id="1230454"/>
    <lineage>
        <taxon>Archaea</taxon>
        <taxon>Methanobacteriati</taxon>
        <taxon>Methanobacteriota</taxon>
        <taxon>Stenosarchaea group</taxon>
        <taxon>Halobacteria</taxon>
        <taxon>Halobacteriales</taxon>
        <taxon>Haloferacaceae</taxon>
        <taxon>Halorubrum</taxon>
    </lineage>
</organism>
<proteinExistence type="predicted"/>
<dbReference type="EMBL" id="AOJI01000017">
    <property type="protein sequence ID" value="EMA69016.1"/>
    <property type="molecule type" value="Genomic_DNA"/>
</dbReference>
<dbReference type="Proteomes" id="UP000011575">
    <property type="component" value="Unassembled WGS sequence"/>
</dbReference>
<name>M0PG44_9EURY</name>
<keyword evidence="2" id="KW-1185">Reference proteome</keyword>
<reference evidence="1 2" key="1">
    <citation type="journal article" date="2014" name="PLoS Genet.">
        <title>Phylogenetically driven sequencing of extremely halophilic archaea reveals strategies for static and dynamic osmo-response.</title>
        <authorList>
            <person name="Becker E.A."/>
            <person name="Seitzer P.M."/>
            <person name="Tritt A."/>
            <person name="Larsen D."/>
            <person name="Krusor M."/>
            <person name="Yao A.I."/>
            <person name="Wu D."/>
            <person name="Madern D."/>
            <person name="Eisen J.A."/>
            <person name="Darling A.E."/>
            <person name="Facciotti M.T."/>
        </authorList>
    </citation>
    <scope>NUCLEOTIDE SEQUENCE [LARGE SCALE GENOMIC DNA]</scope>
    <source>
        <strain evidence="1 2">JCM 13560</strain>
    </source>
</reference>
<comment type="caution">
    <text evidence="1">The sequence shown here is derived from an EMBL/GenBank/DDBJ whole genome shotgun (WGS) entry which is preliminary data.</text>
</comment>
<evidence type="ECO:0000313" key="1">
    <source>
        <dbReference type="EMBL" id="EMA69016.1"/>
    </source>
</evidence>
<dbReference type="AlphaFoldDB" id="M0PG44"/>
<dbReference type="PATRIC" id="fig|1230454.4.peg.1074"/>
<evidence type="ECO:0000313" key="2">
    <source>
        <dbReference type="Proteomes" id="UP000011575"/>
    </source>
</evidence>
<protein>
    <submittedName>
        <fullName evidence="1">Resolvase</fullName>
    </submittedName>
</protein>
<gene>
    <name evidence="1" type="ORF">C461_05277</name>
</gene>
<sequence length="151" mass="16422">MRRAADDTVDGHVPALIIDSLARIDTDAIASLVADHDVAVIDAHHRLTIHVKPGRESFPPALKRALDVMTGTAEHADALLAGIEWGGGRPPLGCTSNGGRLAPDDDYDAVCWTLQQVADDRMSKTDAAEDLDCTRKTIDNALERRELYRIE</sequence>